<protein>
    <submittedName>
        <fullName evidence="1">Uncharacterized protein</fullName>
    </submittedName>
</protein>
<evidence type="ECO:0000313" key="2">
    <source>
        <dbReference type="Proteomes" id="UP000825123"/>
    </source>
</evidence>
<dbReference type="InterPro" id="IPR010268">
    <property type="entry name" value="PaREP1"/>
</dbReference>
<keyword evidence="2" id="KW-1185">Reference proteome</keyword>
<proteinExistence type="predicted"/>
<accession>A0A8D5U5T4</accession>
<dbReference type="RefSeq" id="WP_221289589.1">
    <property type="nucleotide sequence ID" value="NZ_AP024597.1"/>
</dbReference>
<dbReference type="AlphaFoldDB" id="A0A8D5U5T4"/>
<dbReference type="GeneID" id="66162628"/>
<sequence length="170" mass="19026">MSEKVIREKDVRKYGILRIDESVDEALISLELLRQGRLRNSAGKAFLAFKAFLSGIISVNHSSFSSALQEKERKFFYKVGFTAPTNRVVYYSSLLEKDYPGISDLAKQAMALHVFSYLGYDKAGEYSPVTSEGDARKWITDFIMALAGLIAEVNEKGKEVLKEVEGIKNG</sequence>
<name>A0A8D5U5T4_9CREN</name>
<dbReference type="KEGG" id="csty:KN1_08750"/>
<dbReference type="Pfam" id="PF05942">
    <property type="entry name" value="PaREP1"/>
    <property type="match status" value="1"/>
</dbReference>
<gene>
    <name evidence="1" type="ORF">KN1_08750</name>
</gene>
<reference evidence="1 2" key="1">
    <citation type="submission" date="2021-04" db="EMBL/GenBank/DDBJ databases">
        <title>Complete genome sequence of Stygiolobus sp. KN-1.</title>
        <authorList>
            <person name="Nakamura K."/>
            <person name="Sakai H."/>
            <person name="Kurosawa N."/>
        </authorList>
    </citation>
    <scope>NUCLEOTIDE SEQUENCE [LARGE SCALE GENOMIC DNA]</scope>
    <source>
        <strain evidence="1 2">KN-1</strain>
    </source>
</reference>
<dbReference type="Proteomes" id="UP000825123">
    <property type="component" value="Chromosome"/>
</dbReference>
<evidence type="ECO:0000313" key="1">
    <source>
        <dbReference type="EMBL" id="BCU69578.1"/>
    </source>
</evidence>
<dbReference type="EMBL" id="AP024597">
    <property type="protein sequence ID" value="BCU69578.1"/>
    <property type="molecule type" value="Genomic_DNA"/>
</dbReference>
<organism evidence="1 2">
    <name type="scientific">Stygiolobus caldivivus</name>
    <dbReference type="NCBI Taxonomy" id="2824673"/>
    <lineage>
        <taxon>Archaea</taxon>
        <taxon>Thermoproteota</taxon>
        <taxon>Thermoprotei</taxon>
        <taxon>Sulfolobales</taxon>
        <taxon>Sulfolobaceae</taxon>
        <taxon>Stygiolobus</taxon>
    </lineage>
</organism>